<name>A0A644XKM2_9ZZZZ</name>
<organism evidence="1">
    <name type="scientific">bioreactor metagenome</name>
    <dbReference type="NCBI Taxonomy" id="1076179"/>
    <lineage>
        <taxon>unclassified sequences</taxon>
        <taxon>metagenomes</taxon>
        <taxon>ecological metagenomes</taxon>
    </lineage>
</organism>
<dbReference type="Pfam" id="PF24716">
    <property type="entry name" value="WapI"/>
    <property type="match status" value="1"/>
</dbReference>
<comment type="caution">
    <text evidence="1">The sequence shown here is derived from an EMBL/GenBank/DDBJ whole genome shotgun (WGS) entry which is preliminary data.</text>
</comment>
<gene>
    <name evidence="1" type="ORF">SDC9_60998</name>
</gene>
<accession>A0A644XKM2</accession>
<dbReference type="InterPro" id="IPR056510">
    <property type="entry name" value="WapI"/>
</dbReference>
<protein>
    <submittedName>
        <fullName evidence="1">Uncharacterized protein</fullName>
    </submittedName>
</protein>
<sequence length="145" mass="16291">MLFQNEAVSLKLEIVSYEFSSSAGASAEDRNWLVLRATYTHDDGRVIRESSSCLSTGDLQELTAGLKVLRSGIRDRWDSEFIEPTFLFSAYRDEEGRYIVNVSFVLQSTMEDIDCADVDCVMTNAELSALIGELDGLCKKFPQRD</sequence>
<reference evidence="1" key="1">
    <citation type="submission" date="2019-08" db="EMBL/GenBank/DDBJ databases">
        <authorList>
            <person name="Kucharzyk K."/>
            <person name="Murdoch R.W."/>
            <person name="Higgins S."/>
            <person name="Loffler F."/>
        </authorList>
    </citation>
    <scope>NUCLEOTIDE SEQUENCE</scope>
</reference>
<dbReference type="AlphaFoldDB" id="A0A644XKM2"/>
<evidence type="ECO:0000313" key="1">
    <source>
        <dbReference type="EMBL" id="MPM14634.1"/>
    </source>
</evidence>
<dbReference type="EMBL" id="VSSQ01002312">
    <property type="protein sequence ID" value="MPM14634.1"/>
    <property type="molecule type" value="Genomic_DNA"/>
</dbReference>
<proteinExistence type="predicted"/>